<sequence length="275" mass="31210">MTEDQGEIVETDVLGRSRATLVTVTHNSAEVLERHWARFDPAWADWLVIDNASQDASRDIAMRLGATVLARPDNRGFSDANNVARTLDTGPVLIFCNPDLEVTPDGIARLTELAMANRALIAPQLVNHDGSLQENGRGAPYPHRKLRHMLGRESAPNLYSRTATGRELTRVVWAMGAALAVRRDVMDDLGWWDDGYFVYYEDHDLGIRALQQGVPTYVDGATRWIHGWARETRNGRSRSAWKFEFFSGIRFYSRHPYCLMPIFKKGRQLRAVDRE</sequence>
<organism evidence="2 3">
    <name type="scientific">Nocardioides humi</name>
    <dbReference type="NCBI Taxonomy" id="449461"/>
    <lineage>
        <taxon>Bacteria</taxon>
        <taxon>Bacillati</taxon>
        <taxon>Actinomycetota</taxon>
        <taxon>Actinomycetes</taxon>
        <taxon>Propionibacteriales</taxon>
        <taxon>Nocardioidaceae</taxon>
        <taxon>Nocardioides</taxon>
    </lineage>
</organism>
<evidence type="ECO:0000313" key="2">
    <source>
        <dbReference type="EMBL" id="GAA1519935.1"/>
    </source>
</evidence>
<dbReference type="PANTHER" id="PTHR43179:SF7">
    <property type="entry name" value="RHAMNOSYLTRANSFERASE WBBL"/>
    <property type="match status" value="1"/>
</dbReference>
<dbReference type="InterPro" id="IPR001173">
    <property type="entry name" value="Glyco_trans_2-like"/>
</dbReference>
<keyword evidence="3" id="KW-1185">Reference proteome</keyword>
<comment type="caution">
    <text evidence="2">The sequence shown here is derived from an EMBL/GenBank/DDBJ whole genome shotgun (WGS) entry which is preliminary data.</text>
</comment>
<dbReference type="PANTHER" id="PTHR43179">
    <property type="entry name" value="RHAMNOSYLTRANSFERASE WBBL"/>
    <property type="match status" value="1"/>
</dbReference>
<accession>A0ABN2AIB1</accession>
<dbReference type="Proteomes" id="UP001500842">
    <property type="component" value="Unassembled WGS sequence"/>
</dbReference>
<evidence type="ECO:0000313" key="3">
    <source>
        <dbReference type="Proteomes" id="UP001500842"/>
    </source>
</evidence>
<dbReference type="Pfam" id="PF00535">
    <property type="entry name" value="Glycos_transf_2"/>
    <property type="match status" value="1"/>
</dbReference>
<feature type="domain" description="Glycosyltransferase 2-like" evidence="1">
    <location>
        <begin position="22"/>
        <end position="154"/>
    </location>
</feature>
<protein>
    <recommendedName>
        <fullName evidence="1">Glycosyltransferase 2-like domain-containing protein</fullName>
    </recommendedName>
</protein>
<reference evidence="2 3" key="1">
    <citation type="journal article" date="2019" name="Int. J. Syst. Evol. Microbiol.">
        <title>The Global Catalogue of Microorganisms (GCM) 10K type strain sequencing project: providing services to taxonomists for standard genome sequencing and annotation.</title>
        <authorList>
            <consortium name="The Broad Institute Genomics Platform"/>
            <consortium name="The Broad Institute Genome Sequencing Center for Infectious Disease"/>
            <person name="Wu L."/>
            <person name="Ma J."/>
        </authorList>
    </citation>
    <scope>NUCLEOTIDE SEQUENCE [LARGE SCALE GENOMIC DNA]</scope>
    <source>
        <strain evidence="2 3">JCM 14942</strain>
    </source>
</reference>
<dbReference type="RefSeq" id="WP_246086526.1">
    <property type="nucleotide sequence ID" value="NZ_BAAAOR010000021.1"/>
</dbReference>
<dbReference type="EMBL" id="BAAAOR010000021">
    <property type="protein sequence ID" value="GAA1519935.1"/>
    <property type="molecule type" value="Genomic_DNA"/>
</dbReference>
<proteinExistence type="predicted"/>
<gene>
    <name evidence="2" type="ORF">GCM10009788_24700</name>
</gene>
<evidence type="ECO:0000259" key="1">
    <source>
        <dbReference type="Pfam" id="PF00535"/>
    </source>
</evidence>
<dbReference type="Gene3D" id="3.90.550.10">
    <property type="entry name" value="Spore Coat Polysaccharide Biosynthesis Protein SpsA, Chain A"/>
    <property type="match status" value="1"/>
</dbReference>
<dbReference type="InterPro" id="IPR029044">
    <property type="entry name" value="Nucleotide-diphossugar_trans"/>
</dbReference>
<dbReference type="SUPFAM" id="SSF53448">
    <property type="entry name" value="Nucleotide-diphospho-sugar transferases"/>
    <property type="match status" value="1"/>
</dbReference>
<name>A0ABN2AIB1_9ACTN</name>